<accession>A0A9P6KJN0</accession>
<protein>
    <submittedName>
        <fullName evidence="2">Uncharacterized protein</fullName>
    </submittedName>
</protein>
<dbReference type="Proteomes" id="UP000756921">
    <property type="component" value="Unassembled WGS sequence"/>
</dbReference>
<comment type="caution">
    <text evidence="2">The sequence shown here is derived from an EMBL/GenBank/DDBJ whole genome shotgun (WGS) entry which is preliminary data.</text>
</comment>
<proteinExistence type="predicted"/>
<organism evidence="2 3">
    <name type="scientific">Paraphaeosphaeria minitans</name>
    <dbReference type="NCBI Taxonomy" id="565426"/>
    <lineage>
        <taxon>Eukaryota</taxon>
        <taxon>Fungi</taxon>
        <taxon>Dikarya</taxon>
        <taxon>Ascomycota</taxon>
        <taxon>Pezizomycotina</taxon>
        <taxon>Dothideomycetes</taxon>
        <taxon>Pleosporomycetidae</taxon>
        <taxon>Pleosporales</taxon>
        <taxon>Massarineae</taxon>
        <taxon>Didymosphaeriaceae</taxon>
        <taxon>Paraphaeosphaeria</taxon>
    </lineage>
</organism>
<evidence type="ECO:0000313" key="3">
    <source>
        <dbReference type="Proteomes" id="UP000756921"/>
    </source>
</evidence>
<dbReference type="AlphaFoldDB" id="A0A9P6KJN0"/>
<dbReference type="EMBL" id="WJXW01000019">
    <property type="protein sequence ID" value="KAF9728574.1"/>
    <property type="molecule type" value="Genomic_DNA"/>
</dbReference>
<feature type="region of interest" description="Disordered" evidence="1">
    <location>
        <begin position="1"/>
        <end position="33"/>
    </location>
</feature>
<evidence type="ECO:0000256" key="1">
    <source>
        <dbReference type="SAM" id="MobiDB-lite"/>
    </source>
</evidence>
<sequence>MPKVVRRPLRRQPGWPSLPHRGRFRQRQTASTLKLSRATAQSGIRSMDNQANLQKSTNGQCLSKACGNETGTELHTGCKTSPHASNNLLGIAHHPSSNGDPIRHSDESRVREYLDFLGATYLLENIPSPERVFDDQDTIDRVVPRRLLVGHHEKMGRAIYAYVLQFGASHMQFGTSHKVKFSVEATPSQASVDISHEDFARQHILYPFDKTLPQGDRSIGQADRTRLALLVKWYFIAAGFTRVRSKSLLTFCKQFHNALRYIEKHPTDRLSRDGFVGGGADGTQLDESDIQAALHAATDPSSPSLTTSPGDAKDQIKDCCGRNVEVGNFTMGLQMDDEWSSPSSDGPRASEATWEDSEALHGIVPREFRTRCLAFSKDVAITG</sequence>
<gene>
    <name evidence="2" type="ORF">PMIN01_13402</name>
</gene>
<name>A0A9P6KJN0_9PLEO</name>
<evidence type="ECO:0000313" key="2">
    <source>
        <dbReference type="EMBL" id="KAF9728574.1"/>
    </source>
</evidence>
<dbReference type="OrthoDB" id="3776883at2759"/>
<keyword evidence="3" id="KW-1185">Reference proteome</keyword>
<feature type="compositionally biased region" description="Basic residues" evidence="1">
    <location>
        <begin position="1"/>
        <end position="10"/>
    </location>
</feature>
<feature type="region of interest" description="Disordered" evidence="1">
    <location>
        <begin position="336"/>
        <end position="356"/>
    </location>
</feature>
<reference evidence="2" key="1">
    <citation type="journal article" date="2020" name="Mol. Plant Microbe Interact.">
        <title>Genome Sequence of the Biocontrol Agent Coniothyrium minitans strain Conio (IMI 134523).</title>
        <authorList>
            <person name="Patel D."/>
            <person name="Shittu T.A."/>
            <person name="Baroncelli R."/>
            <person name="Muthumeenakshi S."/>
            <person name="Osborne T.H."/>
            <person name="Janganan T.K."/>
            <person name="Sreenivasaprasad S."/>
        </authorList>
    </citation>
    <scope>NUCLEOTIDE SEQUENCE</scope>
    <source>
        <strain evidence="2">Conio</strain>
    </source>
</reference>